<gene>
    <name evidence="5" type="ORF">IXB28_11565</name>
</gene>
<dbReference type="InterPro" id="IPR050309">
    <property type="entry name" value="Type-B_Carboxylest/Lipase"/>
</dbReference>
<evidence type="ECO:0000313" key="5">
    <source>
        <dbReference type="EMBL" id="MBT9312847.1"/>
    </source>
</evidence>
<proteinExistence type="inferred from homology"/>
<evidence type="ECO:0000313" key="6">
    <source>
        <dbReference type="Proteomes" id="UP001196661"/>
    </source>
</evidence>
<dbReference type="PROSITE" id="PS00122">
    <property type="entry name" value="CARBOXYLESTERASE_B_1"/>
    <property type="match status" value="1"/>
</dbReference>
<feature type="domain" description="Carboxylesterase type B" evidence="4">
    <location>
        <begin position="54"/>
        <end position="523"/>
    </location>
</feature>
<evidence type="ECO:0000256" key="2">
    <source>
        <dbReference type="ARBA" id="ARBA00022801"/>
    </source>
</evidence>
<name>A0ABS5Y4V6_9CYAN</name>
<evidence type="ECO:0000256" key="1">
    <source>
        <dbReference type="ARBA" id="ARBA00005964"/>
    </source>
</evidence>
<dbReference type="InterPro" id="IPR019826">
    <property type="entry name" value="Carboxylesterase_B_AS"/>
</dbReference>
<keyword evidence="6" id="KW-1185">Reference proteome</keyword>
<dbReference type="Proteomes" id="UP001196661">
    <property type="component" value="Unassembled WGS sequence"/>
</dbReference>
<reference evidence="5 6" key="1">
    <citation type="journal article" date="2021" name="Mar. Drugs">
        <title>Genome Reduction and Secondary Metabolism of the Marine Sponge-Associated Cyanobacterium Leptothoe.</title>
        <authorList>
            <person name="Konstantinou D."/>
            <person name="Popin R.V."/>
            <person name="Fewer D.P."/>
            <person name="Sivonen K."/>
            <person name="Gkelis S."/>
        </authorList>
    </citation>
    <scope>NUCLEOTIDE SEQUENCE [LARGE SCALE GENOMIC DNA]</scope>
    <source>
        <strain evidence="5 6">TAU-MAC 1615</strain>
    </source>
</reference>
<dbReference type="Pfam" id="PF00135">
    <property type="entry name" value="COesterase"/>
    <property type="match status" value="1"/>
</dbReference>
<sequence length="547" mass="60737">MKKIHSFWRRVPHGKRLLGAVLGAIATAFSWVWSPNKQVVKQAPVTFLENAVGQPVAHTTAGDVLGYTHATGVLRFARIPFAAPPIDHLRFLPPQPVAPWQGILDARQPGPICIQRFTATNKKHPAGQSEDCLSLTVTTPKLDQAKRPVIVWLHGGGLANGGNHDATYDGANFVTRGDVVFVNVQYRLGALGWLDVSPLGDEHVKQSKQNGQLDVIAALNWVQRNIAQFGGDPNNVTLMGESAGAYLAASLLLLPEAEPLFHKAILQSGVYDAWEIPADRQELLQRVLTKAKATTLEELQQVSAKTLQTIEQDIYQYGRSKGWPDPMPWYSLQGITSDAFAAAAHQGKPVLHGTLKHEYHLFLLSYGKNNPHGQIVNGFLKILGLNNQQIQQLIEQIQPFSPDRSQQDLRVDLISAIYMHYPHAMFAENYRHAPTYSYLIDWAAPQYPELGAIHALDLPLVFGNFDNWTWALGDTHPEELSHKMQNAWIAFAKTANPNHSDIPSWPTYGQSQRATMVFGETTKVVEDPLSWVRDLGPILDTMLMDAQ</sequence>
<protein>
    <recommendedName>
        <fullName evidence="3">Carboxylic ester hydrolase</fullName>
        <ecNumber evidence="3">3.1.1.-</ecNumber>
    </recommendedName>
</protein>
<dbReference type="EMBL" id="JADOER010000010">
    <property type="protein sequence ID" value="MBT9312847.1"/>
    <property type="molecule type" value="Genomic_DNA"/>
</dbReference>
<comment type="caution">
    <text evidence="5">The sequence shown here is derived from an EMBL/GenBank/DDBJ whole genome shotgun (WGS) entry which is preliminary data.</text>
</comment>
<keyword evidence="2 3" id="KW-0378">Hydrolase</keyword>
<accession>A0ABS5Y4V6</accession>
<dbReference type="Gene3D" id="3.40.50.1820">
    <property type="entry name" value="alpha/beta hydrolase"/>
    <property type="match status" value="1"/>
</dbReference>
<dbReference type="InterPro" id="IPR002018">
    <property type="entry name" value="CarbesteraseB"/>
</dbReference>
<dbReference type="PANTHER" id="PTHR11559">
    <property type="entry name" value="CARBOXYLESTERASE"/>
    <property type="match status" value="1"/>
</dbReference>
<comment type="similarity">
    <text evidence="1 3">Belongs to the type-B carboxylesterase/lipase family.</text>
</comment>
<dbReference type="InterPro" id="IPR029058">
    <property type="entry name" value="AB_hydrolase_fold"/>
</dbReference>
<dbReference type="SUPFAM" id="SSF53474">
    <property type="entry name" value="alpha/beta-Hydrolases"/>
    <property type="match status" value="1"/>
</dbReference>
<organism evidence="5 6">
    <name type="scientific">Leptothoe kymatousa TAU-MAC 1615</name>
    <dbReference type="NCBI Taxonomy" id="2364775"/>
    <lineage>
        <taxon>Bacteria</taxon>
        <taxon>Bacillati</taxon>
        <taxon>Cyanobacteriota</taxon>
        <taxon>Cyanophyceae</taxon>
        <taxon>Nodosilineales</taxon>
        <taxon>Cymatolegaceae</taxon>
        <taxon>Leptothoe</taxon>
        <taxon>Leptothoe kymatousa</taxon>
    </lineage>
</organism>
<evidence type="ECO:0000259" key="4">
    <source>
        <dbReference type="Pfam" id="PF00135"/>
    </source>
</evidence>
<evidence type="ECO:0000256" key="3">
    <source>
        <dbReference type="RuleBase" id="RU361235"/>
    </source>
</evidence>
<dbReference type="EC" id="3.1.1.-" evidence="3"/>